<dbReference type="InterPro" id="IPR023214">
    <property type="entry name" value="HAD_sf"/>
</dbReference>
<dbReference type="CDD" id="cd07505">
    <property type="entry name" value="HAD_BPGM-like"/>
    <property type="match status" value="1"/>
</dbReference>
<dbReference type="eggNOG" id="COG0637">
    <property type="taxonomic scope" value="Bacteria"/>
</dbReference>
<evidence type="ECO:0000313" key="1">
    <source>
        <dbReference type="EMBL" id="KFI45924.1"/>
    </source>
</evidence>
<dbReference type="InterPro" id="IPR023198">
    <property type="entry name" value="PGP-like_dom2"/>
</dbReference>
<dbReference type="RefSeq" id="WP_033522169.1">
    <property type="nucleotide sequence ID" value="NZ_JDUS01000018.1"/>
</dbReference>
<name>A0A086ZHC4_9BIFI</name>
<dbReference type="Proteomes" id="UP000029096">
    <property type="component" value="Unassembled WGS sequence"/>
</dbReference>
<comment type="caution">
    <text evidence="1">The sequence shown here is derived from an EMBL/GenBank/DDBJ whole genome shotgun (WGS) entry which is preliminary data.</text>
</comment>
<dbReference type="SFLD" id="SFLDS00003">
    <property type="entry name" value="Haloacid_Dehalogenase"/>
    <property type="match status" value="1"/>
</dbReference>
<dbReference type="SFLD" id="SFLDG01129">
    <property type="entry name" value="C1.5:_HAD__Beta-PGM__Phosphata"/>
    <property type="match status" value="1"/>
</dbReference>
<dbReference type="OrthoDB" id="9797743at2"/>
<proteinExistence type="predicted"/>
<accession>A0A086ZHC4</accession>
<dbReference type="PANTHER" id="PTHR18901">
    <property type="entry name" value="2-DEOXYGLUCOSE-6-PHOSPHATE PHOSPHATASE 2"/>
    <property type="match status" value="1"/>
</dbReference>
<protein>
    <submittedName>
        <fullName evidence="1">HAD hydrolase, family IA, variant 3</fullName>
    </submittedName>
</protein>
<dbReference type="GO" id="GO:0016787">
    <property type="term" value="F:hydrolase activity"/>
    <property type="evidence" value="ECO:0007669"/>
    <property type="project" value="UniProtKB-KW"/>
</dbReference>
<dbReference type="AlphaFoldDB" id="A0A086ZHC4"/>
<sequence>MLTAVLWDMDGTLIDSEPYWHDVECEIARAHGGVWTEEMGWLCSGKPVPRVAERMVENGTQLSVDEIGELMIQGVAEREIAHMPWVPDVENVLRSLAKVGVPSVLVTASPRKLAERLMEQAPKGAFIGCVCGDDGLARKPDPAPYLAAAKLLGVDREQRSADDFALAMAHCVAIEDSFTGLQSAAGSGATTLAQTAFMPTDTSQGPQFASIDGYADLTVSRLEDYAARRISRDFPRA</sequence>
<reference evidence="1 2" key="1">
    <citation type="submission" date="2014-03" db="EMBL/GenBank/DDBJ databases">
        <title>Genomics of Bifidobacteria.</title>
        <authorList>
            <person name="Ventura M."/>
            <person name="Milani C."/>
            <person name="Lugli G.A."/>
        </authorList>
    </citation>
    <scope>NUCLEOTIDE SEQUENCE [LARGE SCALE GENOMIC DNA]</scope>
    <source>
        <strain evidence="1 2">DSM 22767</strain>
    </source>
</reference>
<dbReference type="SUPFAM" id="SSF56784">
    <property type="entry name" value="HAD-like"/>
    <property type="match status" value="1"/>
</dbReference>
<gene>
    <name evidence="1" type="ORF">BBOH_0731</name>
</gene>
<dbReference type="PANTHER" id="PTHR18901:SF38">
    <property type="entry name" value="PSEUDOURIDINE-5'-PHOSPHATASE"/>
    <property type="match status" value="1"/>
</dbReference>
<dbReference type="InterPro" id="IPR036412">
    <property type="entry name" value="HAD-like_sf"/>
</dbReference>
<evidence type="ECO:0000313" key="2">
    <source>
        <dbReference type="Proteomes" id="UP000029096"/>
    </source>
</evidence>
<keyword evidence="1" id="KW-0378">Hydrolase</keyword>
<organism evidence="1 2">
    <name type="scientific">Bifidobacterium bohemicum DSM 22767</name>
    <dbReference type="NCBI Taxonomy" id="1437606"/>
    <lineage>
        <taxon>Bacteria</taxon>
        <taxon>Bacillati</taxon>
        <taxon>Actinomycetota</taxon>
        <taxon>Actinomycetes</taxon>
        <taxon>Bifidobacteriales</taxon>
        <taxon>Bifidobacteriaceae</taxon>
        <taxon>Bifidobacterium</taxon>
    </lineage>
</organism>
<dbReference type="EMBL" id="JGYP01000002">
    <property type="protein sequence ID" value="KFI45924.1"/>
    <property type="molecule type" value="Genomic_DNA"/>
</dbReference>
<dbReference type="Pfam" id="PF00702">
    <property type="entry name" value="Hydrolase"/>
    <property type="match status" value="1"/>
</dbReference>
<keyword evidence="2" id="KW-1185">Reference proteome</keyword>
<dbReference type="Gene3D" id="3.40.50.1000">
    <property type="entry name" value="HAD superfamily/HAD-like"/>
    <property type="match status" value="1"/>
</dbReference>
<dbReference type="STRING" id="1437606.BBOH_0731"/>
<dbReference type="Gene3D" id="1.10.150.240">
    <property type="entry name" value="Putative phosphatase, domain 2"/>
    <property type="match status" value="1"/>
</dbReference>